<dbReference type="AlphaFoldDB" id="A0A2T1KFS0"/>
<evidence type="ECO:0008006" key="4">
    <source>
        <dbReference type="Google" id="ProtNLM"/>
    </source>
</evidence>
<dbReference type="Pfam" id="PF19577">
    <property type="entry name" value="DcaP"/>
    <property type="match status" value="1"/>
</dbReference>
<dbReference type="Proteomes" id="UP000238385">
    <property type="component" value="Unassembled WGS sequence"/>
</dbReference>
<evidence type="ECO:0000313" key="3">
    <source>
        <dbReference type="Proteomes" id="UP000238385"/>
    </source>
</evidence>
<feature type="chain" id="PRO_5015526144" description="Porin" evidence="1">
    <location>
        <begin position="28"/>
        <end position="373"/>
    </location>
</feature>
<feature type="signal peptide" evidence="1">
    <location>
        <begin position="1"/>
        <end position="27"/>
    </location>
</feature>
<dbReference type="OrthoDB" id="190887at2"/>
<comment type="caution">
    <text evidence="2">The sequence shown here is derived from an EMBL/GenBank/DDBJ whole genome shotgun (WGS) entry which is preliminary data.</text>
</comment>
<name>A0A2T1KFS0_9GAMM</name>
<protein>
    <recommendedName>
        <fullName evidence="4">Porin</fullName>
    </recommendedName>
</protein>
<proteinExistence type="predicted"/>
<dbReference type="EMBL" id="PXNN01000011">
    <property type="protein sequence ID" value="PSF08955.1"/>
    <property type="molecule type" value="Genomic_DNA"/>
</dbReference>
<accession>A0A2T1KFS0</accession>
<gene>
    <name evidence="2" type="ORF">C7H08_07730</name>
</gene>
<organism evidence="2 3">
    <name type="scientific">Marinobacter halophilus</name>
    <dbReference type="NCBI Taxonomy" id="1323740"/>
    <lineage>
        <taxon>Bacteria</taxon>
        <taxon>Pseudomonadati</taxon>
        <taxon>Pseudomonadota</taxon>
        <taxon>Gammaproteobacteria</taxon>
        <taxon>Pseudomonadales</taxon>
        <taxon>Marinobacteraceae</taxon>
        <taxon>Marinobacter</taxon>
    </lineage>
</organism>
<keyword evidence="3" id="KW-1185">Reference proteome</keyword>
<keyword evidence="1" id="KW-0732">Signal</keyword>
<evidence type="ECO:0000313" key="2">
    <source>
        <dbReference type="EMBL" id="PSF08955.1"/>
    </source>
</evidence>
<dbReference type="InterPro" id="IPR045748">
    <property type="entry name" value="DcaP"/>
</dbReference>
<sequence length="373" mass="39458">MQSNKLRMAIRATAAVTVLGLASQAQAFEIQAGDVNADIYGYARLTATYDINEKITGDDSTLAGDFGKVSGSDNEGHFDASATQSRIGVRATLPNDFKIVVEGDFASAGNFRLRHAFGEYNGVLAGQTWSNYNSFTGNTPTLDFNGSAGWAGYQARTAQLRYTTGGLSVSVEDPKGSVTGATTVIGGETVSTKKDTMPAFTARYEGSADALSFAAAALVKQNAYENVVNDTDDTAMGYGVFGAAKFKASDMISVQGSINYTDGANSYLYLSGASDGFVDANDDLETVSGIGGSLGTSISLGNGRSVNLVYGMTQMDVDSAAAEETRSNVIANYMWTPVQSVMMGVEYQYWKTETKGGDSEDANRLMFAAQYNF</sequence>
<reference evidence="2 3" key="1">
    <citation type="submission" date="2018-03" db="EMBL/GenBank/DDBJ databases">
        <title>Marinobacter brunus sp. nov., a marine bacterium of Gamma-proteobacteria isolated from the surface seawater of the South China Sea.</title>
        <authorList>
            <person name="Cheng H."/>
            <person name="Wu Y.-H."/>
            <person name="Xamxidin M."/>
            <person name="Xu X.-W."/>
        </authorList>
    </citation>
    <scope>NUCLEOTIDE SEQUENCE [LARGE SCALE GENOMIC DNA]</scope>
    <source>
        <strain evidence="2 3">JCM 30472</strain>
    </source>
</reference>
<dbReference type="SUPFAM" id="SSF56935">
    <property type="entry name" value="Porins"/>
    <property type="match status" value="1"/>
</dbReference>
<evidence type="ECO:0000256" key="1">
    <source>
        <dbReference type="SAM" id="SignalP"/>
    </source>
</evidence>